<proteinExistence type="predicted"/>
<dbReference type="InterPro" id="IPR046522">
    <property type="entry name" value="DUF6699"/>
</dbReference>
<dbReference type="InterPro" id="IPR032675">
    <property type="entry name" value="LRR_dom_sf"/>
</dbReference>
<name>A0A4Y9YTV1_9AGAM</name>
<reference evidence="3 4" key="1">
    <citation type="submission" date="2019-02" db="EMBL/GenBank/DDBJ databases">
        <title>Genome sequencing of the rare red list fungi Dentipellis fragilis.</title>
        <authorList>
            <person name="Buettner E."/>
            <person name="Kellner H."/>
        </authorList>
    </citation>
    <scope>NUCLEOTIDE SEQUENCE [LARGE SCALE GENOMIC DNA]</scope>
    <source>
        <strain evidence="3 4">DSM 105465</strain>
    </source>
</reference>
<organism evidence="3 4">
    <name type="scientific">Dentipellis fragilis</name>
    <dbReference type="NCBI Taxonomy" id="205917"/>
    <lineage>
        <taxon>Eukaryota</taxon>
        <taxon>Fungi</taxon>
        <taxon>Dikarya</taxon>
        <taxon>Basidiomycota</taxon>
        <taxon>Agaricomycotina</taxon>
        <taxon>Agaricomycetes</taxon>
        <taxon>Russulales</taxon>
        <taxon>Hericiaceae</taxon>
        <taxon>Dentipellis</taxon>
    </lineage>
</organism>
<dbReference type="OrthoDB" id="3044029at2759"/>
<feature type="compositionally biased region" description="Basic and acidic residues" evidence="1">
    <location>
        <begin position="894"/>
        <end position="915"/>
    </location>
</feature>
<dbReference type="Proteomes" id="UP000298327">
    <property type="component" value="Unassembled WGS sequence"/>
</dbReference>
<dbReference type="SUPFAM" id="SSF52047">
    <property type="entry name" value="RNI-like"/>
    <property type="match status" value="1"/>
</dbReference>
<dbReference type="Gene3D" id="3.80.10.10">
    <property type="entry name" value="Ribonuclease Inhibitor"/>
    <property type="match status" value="1"/>
</dbReference>
<accession>A0A4Y9YTV1</accession>
<evidence type="ECO:0000313" key="3">
    <source>
        <dbReference type="EMBL" id="TFY65825.1"/>
    </source>
</evidence>
<evidence type="ECO:0000313" key="4">
    <source>
        <dbReference type="Proteomes" id="UP000298327"/>
    </source>
</evidence>
<feature type="region of interest" description="Disordered" evidence="1">
    <location>
        <begin position="887"/>
        <end position="937"/>
    </location>
</feature>
<protein>
    <recommendedName>
        <fullName evidence="2">DUF6699 domain-containing protein</fullName>
    </recommendedName>
</protein>
<gene>
    <name evidence="3" type="ORF">EVG20_g5267</name>
</gene>
<dbReference type="EMBL" id="SEOQ01000304">
    <property type="protein sequence ID" value="TFY65825.1"/>
    <property type="molecule type" value="Genomic_DNA"/>
</dbReference>
<evidence type="ECO:0000259" key="2">
    <source>
        <dbReference type="Pfam" id="PF20415"/>
    </source>
</evidence>
<keyword evidence="4" id="KW-1185">Reference proteome</keyword>
<sequence>MLRGLPGESAPTASVFCRLPPELIMEIIDACIATFRTAYGKLDDYVLAQTLGAFSLTSHAFLPHCQSYLLRAITLKTDQSLARFLACLEASSKRCRDEFGIGKYVKELAFFEQSGALNTWLHEAIIRLGPKLPCLSTIAFTNSPMEGLSDAFYTGLTALPPTITHLRLYFVTFESFEDLSRVILSFPHLQRLTLDGYGLWNLMNTPRALPSMNDSSQSQTGSLRSLKQLEVATQMPNSFQHIVNWLSLIFRSGTSLEELSISSHRFEARDDILAVNQLLQQCGLSLRRLNTSITQVDKKLLDTLDVSPAKNLSHFLLKGVASHIWQLVDIIEALNLLIANPSCSMTRSITSVEFDIHLYKLDRLRRWRGGRRIPPSPPTKVTSPSERALETLSELDTALANPVLEKLKNVVIRFPVGASSMITAGLDLSDTFPKMKAKADARARAGDVNWFDVRVLNEEGSRTVAGSVGVEGISRIGDGLASGVGEARRLGPRRGARGVGPVRPPETLRGREVVQAHPRAYRQAPSVAIPRHHCLIGKTRRRGAGALPPSISAWWTRALPSPASPCFAAAYWLDNDLFLPTRSPLSPGVVVCVCSYNPAKVGSPASYVSSPAWSVNSLSSSSSASSVPNTCGAPYMGSVGLPGTPGSNMSGSNYPASNLPAPMTPGAPYMNTVPLPNLQAPSTYPQATPQLLLNPLLANSQGMRFDVSQPPTSARLSSSNDWRAPATRPSISHMVLTMPGQSAFSFEVVDPNGITVGNVVEAICYNLQRNMSDDEFKANTNNLQHYARHSSVVPAFNSFKLKFPFIFSSLFNSFFYYACRSREQIMLFSKNILRAASLGTLLPVYGAVVHEKRGFWPDPYSLRPFSPFHFARQNNLSDLSWSSERSLLSDTDDEPTRTRMLAKDWSDATLDERQDSTAPQDTRPTPAPTGDPSPSTTVHIENENDFALIMPGNPGGKHGAAHTSLATPEADTCFPELVSDAEADGISFCTPGTADSGCTNRLPDGFITAATVAKADDGAWIQVTGCLDTSKFHLDPSDTGGQFDVRYPQGAQCTFGGYGASFIELVEPAKNRFCIRCCASENDQENCNSHRDRQGCENAVPGTYDFPDKGVSCSA</sequence>
<feature type="domain" description="DUF6699" evidence="2">
    <location>
        <begin position="704"/>
        <end position="783"/>
    </location>
</feature>
<dbReference type="STRING" id="205917.A0A4Y9YTV1"/>
<comment type="caution">
    <text evidence="3">The sequence shown here is derived from an EMBL/GenBank/DDBJ whole genome shotgun (WGS) entry which is preliminary data.</text>
</comment>
<dbReference type="Pfam" id="PF20415">
    <property type="entry name" value="DUF6699"/>
    <property type="match status" value="1"/>
</dbReference>
<evidence type="ECO:0000256" key="1">
    <source>
        <dbReference type="SAM" id="MobiDB-lite"/>
    </source>
</evidence>
<dbReference type="AlphaFoldDB" id="A0A4Y9YTV1"/>